<reference evidence="2" key="1">
    <citation type="journal article" date="2020" name="Stud. Mycol.">
        <title>101 Dothideomycetes genomes: a test case for predicting lifestyles and emergence of pathogens.</title>
        <authorList>
            <person name="Haridas S."/>
            <person name="Albert R."/>
            <person name="Binder M."/>
            <person name="Bloem J."/>
            <person name="Labutti K."/>
            <person name="Salamov A."/>
            <person name="Andreopoulos B."/>
            <person name="Baker S."/>
            <person name="Barry K."/>
            <person name="Bills G."/>
            <person name="Bluhm B."/>
            <person name="Cannon C."/>
            <person name="Castanera R."/>
            <person name="Culley D."/>
            <person name="Daum C."/>
            <person name="Ezra D."/>
            <person name="Gonzalez J."/>
            <person name="Henrissat B."/>
            <person name="Kuo A."/>
            <person name="Liang C."/>
            <person name="Lipzen A."/>
            <person name="Lutzoni F."/>
            <person name="Magnuson J."/>
            <person name="Mondo S."/>
            <person name="Nolan M."/>
            <person name="Ohm R."/>
            <person name="Pangilinan J."/>
            <person name="Park H.-J."/>
            <person name="Ramirez L."/>
            <person name="Alfaro M."/>
            <person name="Sun H."/>
            <person name="Tritt A."/>
            <person name="Yoshinaga Y."/>
            <person name="Zwiers L.-H."/>
            <person name="Turgeon B."/>
            <person name="Goodwin S."/>
            <person name="Spatafora J."/>
            <person name="Crous P."/>
            <person name="Grigoriev I."/>
        </authorList>
    </citation>
    <scope>NUCLEOTIDE SEQUENCE</scope>
    <source>
        <strain evidence="2">CBS 122367</strain>
    </source>
</reference>
<sequence length="202" mass="22909">MRWCCRSPVAVGERRRRQVPWSRGGFSAVVRLAAVCRRRCVPATRPRPRLGGSQQQTRRTAGLPSRLGPDAGGAPMSSCCRARYTNTQVHMRRNHCDGHGRTWASRSPIAVGPEPPGLSEAPHPVIPRPQCSSARHPHPQSHPHPRPLDARRRGRLAHWALWVAQWIRSAVSPRMPCRSQCIPWHARCIRQIRPAPWRLIHR</sequence>
<dbReference type="AlphaFoldDB" id="A0A6G1IYK4"/>
<feature type="compositionally biased region" description="Basic residues" evidence="1">
    <location>
        <begin position="135"/>
        <end position="145"/>
    </location>
</feature>
<accession>A0A6G1IYK4</accession>
<keyword evidence="3" id="KW-1185">Reference proteome</keyword>
<feature type="region of interest" description="Disordered" evidence="1">
    <location>
        <begin position="43"/>
        <end position="74"/>
    </location>
</feature>
<dbReference type="Proteomes" id="UP000799291">
    <property type="component" value="Unassembled WGS sequence"/>
</dbReference>
<evidence type="ECO:0000256" key="1">
    <source>
        <dbReference type="SAM" id="MobiDB-lite"/>
    </source>
</evidence>
<dbReference type="EMBL" id="MU005584">
    <property type="protein sequence ID" value="KAF2683332.1"/>
    <property type="molecule type" value="Genomic_DNA"/>
</dbReference>
<evidence type="ECO:0000313" key="3">
    <source>
        <dbReference type="Proteomes" id="UP000799291"/>
    </source>
</evidence>
<protein>
    <submittedName>
        <fullName evidence="2">Uncharacterized protein</fullName>
    </submittedName>
</protein>
<proteinExistence type="predicted"/>
<name>A0A6G1IYK4_9PLEO</name>
<feature type="region of interest" description="Disordered" evidence="1">
    <location>
        <begin position="107"/>
        <end position="149"/>
    </location>
</feature>
<evidence type="ECO:0000313" key="2">
    <source>
        <dbReference type="EMBL" id="KAF2683332.1"/>
    </source>
</evidence>
<organism evidence="2 3">
    <name type="scientific">Lentithecium fluviatile CBS 122367</name>
    <dbReference type="NCBI Taxonomy" id="1168545"/>
    <lineage>
        <taxon>Eukaryota</taxon>
        <taxon>Fungi</taxon>
        <taxon>Dikarya</taxon>
        <taxon>Ascomycota</taxon>
        <taxon>Pezizomycotina</taxon>
        <taxon>Dothideomycetes</taxon>
        <taxon>Pleosporomycetidae</taxon>
        <taxon>Pleosporales</taxon>
        <taxon>Massarineae</taxon>
        <taxon>Lentitheciaceae</taxon>
        <taxon>Lentithecium</taxon>
    </lineage>
</organism>
<gene>
    <name evidence="2" type="ORF">K458DRAFT_45057</name>
</gene>